<dbReference type="PANTHER" id="PTHR13050">
    <property type="entry name" value="USE1-LIKE PROTEIN"/>
    <property type="match status" value="1"/>
</dbReference>
<keyword evidence="6" id="KW-0931">ER-Golgi transport</keyword>
<feature type="transmembrane region" description="Helical" evidence="11">
    <location>
        <begin position="263"/>
        <end position="285"/>
    </location>
</feature>
<dbReference type="Proteomes" id="UP000469452">
    <property type="component" value="Unassembled WGS sequence"/>
</dbReference>
<reference evidence="17 21" key="1">
    <citation type="journal article" date="2018" name="J. Invertebr. Pathol.">
        <title>New genotyping method for the causative agent of crayfish plague (Aphanomyces astaci) based on whole genome data.</title>
        <authorList>
            <person name="Minardi D."/>
            <person name="Studholme D.J."/>
            <person name="van der Giezen M."/>
            <person name="Pretto T."/>
            <person name="Oidtmann B."/>
        </authorList>
    </citation>
    <scope>NUCLEOTIDE SEQUENCE [LARGE SCALE GENOMIC DNA]</scope>
    <source>
        <strain evidence="17 21">KB13</strain>
    </source>
</reference>
<evidence type="ECO:0000256" key="5">
    <source>
        <dbReference type="ARBA" id="ARBA00022824"/>
    </source>
</evidence>
<evidence type="ECO:0000313" key="16">
    <source>
        <dbReference type="EMBL" id="RHZ01366.1"/>
    </source>
</evidence>
<keyword evidence="10" id="KW-0175">Coiled coil</keyword>
<dbReference type="Proteomes" id="UP000283543">
    <property type="component" value="Unassembled WGS sequence"/>
</dbReference>
<evidence type="ECO:0000256" key="6">
    <source>
        <dbReference type="ARBA" id="ARBA00022892"/>
    </source>
</evidence>
<dbReference type="EMBL" id="VJMI01014074">
    <property type="protein sequence ID" value="KAF0746149.1"/>
    <property type="molecule type" value="Genomic_DNA"/>
</dbReference>
<evidence type="ECO:0008006" key="24">
    <source>
        <dbReference type="Google" id="ProtNLM"/>
    </source>
</evidence>
<evidence type="ECO:0000313" key="22">
    <source>
        <dbReference type="Proteomes" id="UP000283543"/>
    </source>
</evidence>
<dbReference type="Proteomes" id="UP000265427">
    <property type="component" value="Unassembled WGS sequence"/>
</dbReference>
<dbReference type="GO" id="GO:0006890">
    <property type="term" value="P:retrograde vesicle-mediated transport, Golgi to endoplasmic reticulum"/>
    <property type="evidence" value="ECO:0007669"/>
    <property type="project" value="TreeGrafter"/>
</dbReference>
<dbReference type="InterPro" id="IPR019150">
    <property type="entry name" value="Vesicle_transport_protein_Use1"/>
</dbReference>
<dbReference type="GO" id="GO:0015031">
    <property type="term" value="P:protein transport"/>
    <property type="evidence" value="ECO:0007669"/>
    <property type="project" value="UniProtKB-KW"/>
</dbReference>
<dbReference type="GO" id="GO:0031201">
    <property type="term" value="C:SNARE complex"/>
    <property type="evidence" value="ECO:0007669"/>
    <property type="project" value="TreeGrafter"/>
</dbReference>
<dbReference type="EMBL" id="QUTI01026964">
    <property type="protein sequence ID" value="RLO05414.1"/>
    <property type="molecule type" value="Genomic_DNA"/>
</dbReference>
<dbReference type="GO" id="GO:0005789">
    <property type="term" value="C:endoplasmic reticulum membrane"/>
    <property type="evidence" value="ECO:0007669"/>
    <property type="project" value="UniProtKB-SubCell"/>
</dbReference>
<dbReference type="PANTHER" id="PTHR13050:SF7">
    <property type="entry name" value="VESICLE TRANSPORT PROTEIN USE1"/>
    <property type="match status" value="1"/>
</dbReference>
<sequence length="297" mass="32798">MTSATPASSIRYSRLVHACKKFLATDATQASSSDISKFVRCVHHALNAIQADNALVNTTFHDDLLLIEADLKALHGPTDDESAFPTQNVLRQRRQRAVALRSSTDTDPIGAILSHVEGKVVSTWEDKKLSLMDDDFMTFSTADFTVESASSKPPSVRAIRDQLGCVHLYLGDDDVFPMCILPRLVPNNRSGSLSAAKSVEAKEALENELQALSSRLKHATHGLNQNLKEDATLLDQVAADAEANQAKLDTENRKLAVHRQSRIGFFTTMYLLVGLGVVFIAMYLFMKVWSTRHYPIL</sequence>
<evidence type="ECO:0000313" key="12">
    <source>
        <dbReference type="EMBL" id="KAF0746149.1"/>
    </source>
</evidence>
<accession>A0A397BP22</accession>
<dbReference type="Proteomes" id="UP000275652">
    <property type="component" value="Unassembled WGS sequence"/>
</dbReference>
<dbReference type="AlphaFoldDB" id="A0A397BP22"/>
<evidence type="ECO:0000256" key="7">
    <source>
        <dbReference type="ARBA" id="ARBA00022927"/>
    </source>
</evidence>
<evidence type="ECO:0000313" key="19">
    <source>
        <dbReference type="Proteomes" id="UP000266196"/>
    </source>
</evidence>
<evidence type="ECO:0000313" key="14">
    <source>
        <dbReference type="EMBL" id="RHY21389.1"/>
    </source>
</evidence>
<dbReference type="Pfam" id="PF09753">
    <property type="entry name" value="Use1"/>
    <property type="match status" value="1"/>
</dbReference>
<dbReference type="Proteomes" id="UP000266239">
    <property type="component" value="Unassembled WGS sequence"/>
</dbReference>
<evidence type="ECO:0000256" key="9">
    <source>
        <dbReference type="ARBA" id="ARBA00023136"/>
    </source>
</evidence>
<dbReference type="EMBL" id="QUTE01014836">
    <property type="protein sequence ID" value="RHZ01366.1"/>
    <property type="molecule type" value="Genomic_DNA"/>
</dbReference>
<dbReference type="VEuPathDB" id="FungiDB:H257_05916"/>
<keyword evidence="4 11" id="KW-0812">Transmembrane</keyword>
<evidence type="ECO:0000313" key="20">
    <source>
        <dbReference type="Proteomes" id="UP000266239"/>
    </source>
</evidence>
<dbReference type="EMBL" id="QUSZ01003065">
    <property type="protein sequence ID" value="RHY19867.1"/>
    <property type="molecule type" value="Genomic_DNA"/>
</dbReference>
<dbReference type="EMBL" id="QUTA01004018">
    <property type="protein sequence ID" value="RHY21389.1"/>
    <property type="molecule type" value="Genomic_DNA"/>
</dbReference>
<evidence type="ECO:0000256" key="11">
    <source>
        <dbReference type="SAM" id="Phobius"/>
    </source>
</evidence>
<evidence type="ECO:0000256" key="2">
    <source>
        <dbReference type="ARBA" id="ARBA00007891"/>
    </source>
</evidence>
<evidence type="ECO:0000313" key="13">
    <source>
        <dbReference type="EMBL" id="RHY19867.1"/>
    </source>
</evidence>
<comment type="similarity">
    <text evidence="2">Belongs to the USE1 family.</text>
</comment>
<comment type="subcellular location">
    <subcellularLocation>
        <location evidence="1">Endoplasmic reticulum membrane</location>
        <topology evidence="1">Single-pass type IV membrane protein</topology>
    </subcellularLocation>
</comment>
<keyword evidence="5" id="KW-0256">Endoplasmic reticulum</keyword>
<reference evidence="18 19" key="2">
    <citation type="submission" date="2018-08" db="EMBL/GenBank/DDBJ databases">
        <title>Aphanomyces genome sequencing and annotation.</title>
        <authorList>
            <person name="Minardi D."/>
            <person name="Oidtmann B."/>
            <person name="Van Der Giezen M."/>
            <person name="Studholme D.J."/>
        </authorList>
    </citation>
    <scope>NUCLEOTIDE SEQUENCE [LARGE SCALE GENOMIC DNA]</scope>
    <source>
        <strain evidence="16 19">197901</strain>
        <strain evidence="13 18">Kv</strain>
        <strain evidence="15 22">Si</strain>
        <strain evidence="14 20">Yx</strain>
    </source>
</reference>
<dbReference type="GO" id="GO:0005484">
    <property type="term" value="F:SNAP receptor activity"/>
    <property type="evidence" value="ECO:0007669"/>
    <property type="project" value="TreeGrafter"/>
</dbReference>
<protein>
    <recommendedName>
        <fullName evidence="24">Vesicle transport protein USE1</fullName>
    </recommendedName>
</protein>
<evidence type="ECO:0000313" key="23">
    <source>
        <dbReference type="Proteomes" id="UP000469452"/>
    </source>
</evidence>
<keyword evidence="8 11" id="KW-1133">Transmembrane helix</keyword>
<evidence type="ECO:0000313" key="18">
    <source>
        <dbReference type="Proteomes" id="UP000265427"/>
    </source>
</evidence>
<reference evidence="12 23" key="3">
    <citation type="submission" date="2019-06" db="EMBL/GenBank/DDBJ databases">
        <title>Genomics analysis of Aphanomyces spp. identifies a new class of oomycete effector associated with host adaptation.</title>
        <authorList>
            <person name="Gaulin E."/>
        </authorList>
    </citation>
    <scope>NUCLEOTIDE SEQUENCE [LARGE SCALE GENOMIC DNA]</scope>
    <source>
        <strain evidence="12 23">E</strain>
    </source>
</reference>
<dbReference type="Gene3D" id="1.20.5.110">
    <property type="match status" value="1"/>
</dbReference>
<dbReference type="Proteomes" id="UP000266196">
    <property type="component" value="Unassembled WGS sequence"/>
</dbReference>
<evidence type="ECO:0000313" key="17">
    <source>
        <dbReference type="EMBL" id="RLO05414.1"/>
    </source>
</evidence>
<dbReference type="EMBL" id="QUTB01005275">
    <property type="protein sequence ID" value="RHY56509.1"/>
    <property type="molecule type" value="Genomic_DNA"/>
</dbReference>
<keyword evidence="9 11" id="KW-0472">Membrane</keyword>
<keyword evidence="3" id="KW-0813">Transport</keyword>
<organism evidence="14 20">
    <name type="scientific">Aphanomyces astaci</name>
    <name type="common">Crayfish plague agent</name>
    <dbReference type="NCBI Taxonomy" id="112090"/>
    <lineage>
        <taxon>Eukaryota</taxon>
        <taxon>Sar</taxon>
        <taxon>Stramenopiles</taxon>
        <taxon>Oomycota</taxon>
        <taxon>Saprolegniomycetes</taxon>
        <taxon>Saprolegniales</taxon>
        <taxon>Verrucalvaceae</taxon>
        <taxon>Aphanomyces</taxon>
    </lineage>
</organism>
<proteinExistence type="inferred from homology"/>
<evidence type="ECO:0000256" key="8">
    <source>
        <dbReference type="ARBA" id="ARBA00022989"/>
    </source>
</evidence>
<name>A0A397BP22_APHAT</name>
<evidence type="ECO:0000313" key="15">
    <source>
        <dbReference type="EMBL" id="RHY56509.1"/>
    </source>
</evidence>
<dbReference type="CDD" id="cd15841">
    <property type="entry name" value="SNARE_Qc"/>
    <property type="match status" value="1"/>
</dbReference>
<feature type="coiled-coil region" evidence="10">
    <location>
        <begin position="195"/>
        <end position="244"/>
    </location>
</feature>
<gene>
    <name evidence="12" type="ORF">AaE_008238</name>
    <name evidence="14" type="ORF">DYB25_002595</name>
    <name evidence="17" type="ORF">DYB28_014023</name>
    <name evidence="16" type="ORF">DYB31_014180</name>
    <name evidence="15" type="ORF">DYB34_003681</name>
    <name evidence="13" type="ORF">DYB36_011591</name>
</gene>
<evidence type="ECO:0000256" key="1">
    <source>
        <dbReference type="ARBA" id="ARBA00004163"/>
    </source>
</evidence>
<evidence type="ECO:0000256" key="4">
    <source>
        <dbReference type="ARBA" id="ARBA00022692"/>
    </source>
</evidence>
<keyword evidence="7" id="KW-0653">Protein transport</keyword>
<comment type="caution">
    <text evidence="14">The sequence shown here is derived from an EMBL/GenBank/DDBJ whole genome shotgun (WGS) entry which is preliminary data.</text>
</comment>
<evidence type="ECO:0000256" key="10">
    <source>
        <dbReference type="SAM" id="Coils"/>
    </source>
</evidence>
<evidence type="ECO:0000313" key="21">
    <source>
        <dbReference type="Proteomes" id="UP000275652"/>
    </source>
</evidence>
<evidence type="ECO:0000256" key="3">
    <source>
        <dbReference type="ARBA" id="ARBA00022448"/>
    </source>
</evidence>